<feature type="signal peptide" evidence="1">
    <location>
        <begin position="1"/>
        <end position="19"/>
    </location>
</feature>
<sequence length="635" mass="67653">MKMHPAQIFAVAVLPFAASQIISTGSTLLLNGIPYFISPHVAANISLQSDVPADIDSVLDFVPVAVLPTAHGIQADNISDIFTAWTETDDVFQSGFTRLLLNGTNNSETSTAEAIHTISETPSTVVSFTSSFNVPKGPYFLRKATGNLHQAYRLYDDTAGAFTEALLGNNDGSFQVLPAKIPGSATFTIGVPSRLYFEPSESKPLAGVRIAVKDIFSLAGVKQSNGNRAWYHLYPANNVTGTAISRLIEAGAIVVGTQKLSQFATSEVATVDWVDYHSPFNPRGDGYQDPSSSSSGAGASVGSYSWLDAAVGTDTGGSIRSPAGVNGVFGNRASHGAVSADHIMPLSEPLDTVGFLVRDPKLWDKLQAVTYGSNYTSLATLQPKYPTKIMTVSYPNSSTEAGVLLNNFAAALAKFVGGNVSTLNVAQSWGMRETNPNADLSFTETFNITYPVLTGKGQDDAVVQPFYADYAKQFDGRRPFINPSPLARWAWAANYSWDEAMQNKTMFMDWFNDQILPPVNDTLQCSSGLILYAGKTGTQSPRNRYDIALPAPFTGFSAARMSVFSGCPDLIYPVGEVSSFSALTNHDEKLPVAVGILAAKGCDGLLSRLSIDLVNEGILKVPEAGGSLSGGPILV</sequence>
<keyword evidence="1" id="KW-0732">Signal</keyword>
<dbReference type="Gene3D" id="3.90.1300.10">
    <property type="entry name" value="Amidase signature (AS) domain"/>
    <property type="match status" value="1"/>
</dbReference>
<dbReference type="Pfam" id="PF01425">
    <property type="entry name" value="Amidase"/>
    <property type="match status" value="1"/>
</dbReference>
<dbReference type="Pfam" id="PF26053">
    <property type="entry name" value="DUF8016"/>
    <property type="match status" value="1"/>
</dbReference>
<evidence type="ECO:0000256" key="1">
    <source>
        <dbReference type="SAM" id="SignalP"/>
    </source>
</evidence>
<dbReference type="EMBL" id="VYYT01000209">
    <property type="protein sequence ID" value="KAK2756613.1"/>
    <property type="molecule type" value="Genomic_DNA"/>
</dbReference>
<dbReference type="PANTHER" id="PTHR46310">
    <property type="entry name" value="AMIDASE 1"/>
    <property type="match status" value="1"/>
</dbReference>
<proteinExistence type="predicted"/>
<dbReference type="InterPro" id="IPR023631">
    <property type="entry name" value="Amidase_dom"/>
</dbReference>
<dbReference type="InterPro" id="IPR058329">
    <property type="entry name" value="Arp1_N"/>
</dbReference>
<dbReference type="Proteomes" id="UP001281614">
    <property type="component" value="Unassembled WGS sequence"/>
</dbReference>
<feature type="chain" id="PRO_5042200942" evidence="1">
    <location>
        <begin position="20"/>
        <end position="635"/>
    </location>
</feature>
<feature type="domain" description="Scytalone dehydratase-like protein Arp1 N-terminal" evidence="3">
    <location>
        <begin position="56"/>
        <end position="155"/>
    </location>
</feature>
<protein>
    <submittedName>
        <fullName evidence="4">Glutamyl-tRNA amidotransferase</fullName>
    </submittedName>
</protein>
<organism evidence="4 5">
    <name type="scientific">Colletotrichum kahawae</name>
    <name type="common">Coffee berry disease fungus</name>
    <dbReference type="NCBI Taxonomy" id="34407"/>
    <lineage>
        <taxon>Eukaryota</taxon>
        <taxon>Fungi</taxon>
        <taxon>Dikarya</taxon>
        <taxon>Ascomycota</taxon>
        <taxon>Pezizomycotina</taxon>
        <taxon>Sordariomycetes</taxon>
        <taxon>Hypocreomycetidae</taxon>
        <taxon>Glomerellales</taxon>
        <taxon>Glomerellaceae</taxon>
        <taxon>Colletotrichum</taxon>
        <taxon>Colletotrichum gloeosporioides species complex</taxon>
    </lineage>
</organism>
<feature type="domain" description="Amidase" evidence="2">
    <location>
        <begin position="200"/>
        <end position="359"/>
    </location>
</feature>
<name>A0AAD9YDN9_COLKA</name>
<dbReference type="InterPro" id="IPR036928">
    <property type="entry name" value="AS_sf"/>
</dbReference>
<evidence type="ECO:0000259" key="2">
    <source>
        <dbReference type="Pfam" id="PF01425"/>
    </source>
</evidence>
<gene>
    <name evidence="4" type="ORF">CKAH01_17160</name>
</gene>
<dbReference type="SUPFAM" id="SSF75304">
    <property type="entry name" value="Amidase signature (AS) enzymes"/>
    <property type="match status" value="1"/>
</dbReference>
<dbReference type="PANTHER" id="PTHR46310:SF7">
    <property type="entry name" value="AMIDASE 1"/>
    <property type="match status" value="1"/>
</dbReference>
<evidence type="ECO:0000313" key="5">
    <source>
        <dbReference type="Proteomes" id="UP001281614"/>
    </source>
</evidence>
<accession>A0AAD9YDN9</accession>
<evidence type="ECO:0000313" key="4">
    <source>
        <dbReference type="EMBL" id="KAK2756613.1"/>
    </source>
</evidence>
<comment type="caution">
    <text evidence="4">The sequence shown here is derived from an EMBL/GenBank/DDBJ whole genome shotgun (WGS) entry which is preliminary data.</text>
</comment>
<keyword evidence="5" id="KW-1185">Reference proteome</keyword>
<evidence type="ECO:0000259" key="3">
    <source>
        <dbReference type="Pfam" id="PF26053"/>
    </source>
</evidence>
<dbReference type="AlphaFoldDB" id="A0AAD9YDN9"/>
<reference evidence="4" key="1">
    <citation type="submission" date="2023-02" db="EMBL/GenBank/DDBJ databases">
        <title>Colletotrichum kahawae CIFC_Que2 genome sequencing and assembly.</title>
        <authorList>
            <person name="Baroncelli R."/>
        </authorList>
    </citation>
    <scope>NUCLEOTIDE SEQUENCE</scope>
    <source>
        <strain evidence="4">CIFC_Que2</strain>
    </source>
</reference>